<reference evidence="2" key="1">
    <citation type="submission" date="2013-09" db="EMBL/GenBank/DDBJ databases">
        <title>The Genome Sequence of Anopheles culicifacies species A.</title>
        <authorList>
            <consortium name="The Broad Institute Genomics Platform"/>
            <person name="Neafsey D.E."/>
            <person name="Besansky N."/>
            <person name="Howell P."/>
            <person name="Walton C."/>
            <person name="Young S.K."/>
            <person name="Zeng Q."/>
            <person name="Gargeya S."/>
            <person name="Fitzgerald M."/>
            <person name="Haas B."/>
            <person name="Abouelleil A."/>
            <person name="Allen A.W."/>
            <person name="Alvarado L."/>
            <person name="Arachchi H.M."/>
            <person name="Berlin A.M."/>
            <person name="Chapman S.B."/>
            <person name="Gainer-Dewar J."/>
            <person name="Goldberg J."/>
            <person name="Griggs A."/>
            <person name="Gujja S."/>
            <person name="Hansen M."/>
            <person name="Howarth C."/>
            <person name="Imamovic A."/>
            <person name="Ireland A."/>
            <person name="Larimer J."/>
            <person name="McCowan C."/>
            <person name="Murphy C."/>
            <person name="Pearson M."/>
            <person name="Poon T.W."/>
            <person name="Priest M."/>
            <person name="Roberts A."/>
            <person name="Saif S."/>
            <person name="Shea T."/>
            <person name="Sisk P."/>
            <person name="Sykes S."/>
            <person name="Wortman J."/>
            <person name="Nusbaum C."/>
            <person name="Birren B."/>
        </authorList>
    </citation>
    <scope>NUCLEOTIDE SEQUENCE [LARGE SCALE GENOMIC DNA]</scope>
    <source>
        <strain evidence="2">A-37</strain>
    </source>
</reference>
<dbReference type="VEuPathDB" id="VectorBase:ACUA008668"/>
<dbReference type="EnsemblMetazoa" id="ACUA008668-RA">
    <property type="protein sequence ID" value="ACUA008668-PA"/>
    <property type="gene ID" value="ACUA008668"/>
</dbReference>
<keyword evidence="2" id="KW-1185">Reference proteome</keyword>
<protein>
    <submittedName>
        <fullName evidence="1">Uncharacterized protein</fullName>
    </submittedName>
</protein>
<evidence type="ECO:0000313" key="1">
    <source>
        <dbReference type="EnsemblMetazoa" id="ACUA008668-PA"/>
    </source>
</evidence>
<proteinExistence type="predicted"/>
<dbReference type="Proteomes" id="UP000075883">
    <property type="component" value="Unassembled WGS sequence"/>
</dbReference>
<accession>A0A182M3N3</accession>
<sequence>MIGQERSTSRLYRKSYHRNGTKIRCKKKKLCPISSHPPIDQSVMQANGMKTVGRRSLTVPRTKSVKSFDILQPHPRVAIHVGLHQKAKLFLIGKIAHMIRVSGG</sequence>
<evidence type="ECO:0000313" key="2">
    <source>
        <dbReference type="Proteomes" id="UP000075883"/>
    </source>
</evidence>
<reference evidence="1" key="2">
    <citation type="submission" date="2020-05" db="UniProtKB">
        <authorList>
            <consortium name="EnsemblMetazoa"/>
        </authorList>
    </citation>
    <scope>IDENTIFICATION</scope>
    <source>
        <strain evidence="1">A-37</strain>
    </source>
</reference>
<dbReference type="EMBL" id="AXCM01015274">
    <property type="status" value="NOT_ANNOTATED_CDS"/>
    <property type="molecule type" value="Genomic_DNA"/>
</dbReference>
<name>A0A182M3N3_9DIPT</name>
<dbReference type="AlphaFoldDB" id="A0A182M3N3"/>
<organism evidence="1 2">
    <name type="scientific">Anopheles culicifacies</name>
    <dbReference type="NCBI Taxonomy" id="139723"/>
    <lineage>
        <taxon>Eukaryota</taxon>
        <taxon>Metazoa</taxon>
        <taxon>Ecdysozoa</taxon>
        <taxon>Arthropoda</taxon>
        <taxon>Hexapoda</taxon>
        <taxon>Insecta</taxon>
        <taxon>Pterygota</taxon>
        <taxon>Neoptera</taxon>
        <taxon>Endopterygota</taxon>
        <taxon>Diptera</taxon>
        <taxon>Nematocera</taxon>
        <taxon>Culicoidea</taxon>
        <taxon>Culicidae</taxon>
        <taxon>Anophelinae</taxon>
        <taxon>Anopheles</taxon>
        <taxon>culicifacies species complex</taxon>
    </lineage>
</organism>